<dbReference type="PANTHER" id="PTHR43798">
    <property type="entry name" value="MONOACYLGLYCEROL LIPASE"/>
    <property type="match status" value="1"/>
</dbReference>
<reference evidence="3" key="1">
    <citation type="journal article" date="2014" name="Int. J. Syst. Evol. Microbiol.">
        <title>Complete genome sequence of Corynebacterium casei LMG S-19264T (=DSM 44701T), isolated from a smear-ripened cheese.</title>
        <authorList>
            <consortium name="US DOE Joint Genome Institute (JGI-PGF)"/>
            <person name="Walter F."/>
            <person name="Albersmeier A."/>
            <person name="Kalinowski J."/>
            <person name="Ruckert C."/>
        </authorList>
    </citation>
    <scope>NUCLEOTIDE SEQUENCE</scope>
    <source>
        <strain evidence="3">KCTC 32422</strain>
    </source>
</reference>
<name>A0A918RIM6_9SPHN</name>
<keyword evidence="1 3" id="KW-0378">Hydrolase</keyword>
<evidence type="ECO:0000256" key="1">
    <source>
        <dbReference type="ARBA" id="ARBA00022801"/>
    </source>
</evidence>
<dbReference type="GO" id="GO:0016020">
    <property type="term" value="C:membrane"/>
    <property type="evidence" value="ECO:0007669"/>
    <property type="project" value="TreeGrafter"/>
</dbReference>
<dbReference type="Gene3D" id="3.40.50.1820">
    <property type="entry name" value="alpha/beta hydrolase"/>
    <property type="match status" value="1"/>
</dbReference>
<dbReference type="InterPro" id="IPR029058">
    <property type="entry name" value="AB_hydrolase_fold"/>
</dbReference>
<keyword evidence="4" id="KW-1185">Reference proteome</keyword>
<proteinExistence type="predicted"/>
<dbReference type="Proteomes" id="UP000634139">
    <property type="component" value="Unassembled WGS sequence"/>
</dbReference>
<dbReference type="Pfam" id="PF00561">
    <property type="entry name" value="Abhydrolase_1"/>
    <property type="match status" value="1"/>
</dbReference>
<dbReference type="RefSeq" id="WP_229822280.1">
    <property type="nucleotide sequence ID" value="NZ_BMZD01000004.1"/>
</dbReference>
<evidence type="ECO:0000259" key="2">
    <source>
        <dbReference type="Pfam" id="PF00561"/>
    </source>
</evidence>
<protein>
    <submittedName>
        <fullName evidence="3">Alpha/beta hydrolase</fullName>
    </submittedName>
</protein>
<evidence type="ECO:0000313" key="3">
    <source>
        <dbReference type="EMBL" id="GHA00296.1"/>
    </source>
</evidence>
<comment type="caution">
    <text evidence="3">The sequence shown here is derived from an EMBL/GenBank/DDBJ whole genome shotgun (WGS) entry which is preliminary data.</text>
</comment>
<dbReference type="PANTHER" id="PTHR43798:SF31">
    <property type="entry name" value="AB HYDROLASE SUPERFAMILY PROTEIN YCLE"/>
    <property type="match status" value="1"/>
</dbReference>
<feature type="domain" description="AB hydrolase-1" evidence="2">
    <location>
        <begin position="63"/>
        <end position="298"/>
    </location>
</feature>
<dbReference type="EMBL" id="BMZD01000004">
    <property type="protein sequence ID" value="GHA00296.1"/>
    <property type="molecule type" value="Genomic_DNA"/>
</dbReference>
<reference evidence="3" key="2">
    <citation type="submission" date="2020-09" db="EMBL/GenBank/DDBJ databases">
        <authorList>
            <person name="Sun Q."/>
            <person name="Kim S."/>
        </authorList>
    </citation>
    <scope>NUCLEOTIDE SEQUENCE</scope>
    <source>
        <strain evidence="3">KCTC 32422</strain>
    </source>
</reference>
<organism evidence="3 4">
    <name type="scientific">Novosphingobium arvoryzae</name>
    <dbReference type="NCBI Taxonomy" id="1256514"/>
    <lineage>
        <taxon>Bacteria</taxon>
        <taxon>Pseudomonadati</taxon>
        <taxon>Pseudomonadota</taxon>
        <taxon>Alphaproteobacteria</taxon>
        <taxon>Sphingomonadales</taxon>
        <taxon>Sphingomonadaceae</taxon>
        <taxon>Novosphingobium</taxon>
    </lineage>
</organism>
<dbReference type="SUPFAM" id="SSF53474">
    <property type="entry name" value="alpha/beta-Hydrolases"/>
    <property type="match status" value="1"/>
</dbReference>
<sequence length="320" mass="34542">MKTALKVFGWLLAAALITLYTFRTPDTDPREMAAKYGAPPSKFLLVEGDRAVHIRDEGPRDAPAIVLLHGSNADLHTWEPWVQALKGRYRVIRYDQFGHGLTGPHPRGDYTPAAFAETLGQVADKLGLKQFTLAGNSMGGGIALAYALKHPERLSALVLVDAAGAPVTQAAKGNIGFTLARMPGISWVMGQVTPRALVERSLRQSVSNQAIVTEAMIDRYWELLRYPGNRQATMERFATPRVPYTTQQLASLNVPTLVIWGEEDALIPFAAGQLFAQTIPGAKLVAYPGIGHLPHEEAAARSAADLQAFLAAQGIGSKVG</sequence>
<evidence type="ECO:0000313" key="4">
    <source>
        <dbReference type="Proteomes" id="UP000634139"/>
    </source>
</evidence>
<dbReference type="PRINTS" id="PR00111">
    <property type="entry name" value="ABHYDROLASE"/>
</dbReference>
<gene>
    <name evidence="3" type="ORF">GCM10011617_21110</name>
</gene>
<dbReference type="AlphaFoldDB" id="A0A918RIM6"/>
<dbReference type="GO" id="GO:0016787">
    <property type="term" value="F:hydrolase activity"/>
    <property type="evidence" value="ECO:0007669"/>
    <property type="project" value="UniProtKB-KW"/>
</dbReference>
<dbReference type="InterPro" id="IPR050266">
    <property type="entry name" value="AB_hydrolase_sf"/>
</dbReference>
<dbReference type="InterPro" id="IPR000073">
    <property type="entry name" value="AB_hydrolase_1"/>
</dbReference>
<accession>A0A918RIM6</accession>